<dbReference type="EMBL" id="MU117984">
    <property type="protein sequence ID" value="KAF9650488.1"/>
    <property type="molecule type" value="Genomic_DNA"/>
</dbReference>
<proteinExistence type="predicted"/>
<reference evidence="1" key="2">
    <citation type="journal article" date="2020" name="Nat. Commun.">
        <title>Large-scale genome sequencing of mycorrhizal fungi provides insights into the early evolution of symbiotic traits.</title>
        <authorList>
            <person name="Miyauchi S."/>
            <person name="Kiss E."/>
            <person name="Kuo A."/>
            <person name="Drula E."/>
            <person name="Kohler A."/>
            <person name="Sanchez-Garcia M."/>
            <person name="Morin E."/>
            <person name="Andreopoulos B."/>
            <person name="Barry K.W."/>
            <person name="Bonito G."/>
            <person name="Buee M."/>
            <person name="Carver A."/>
            <person name="Chen C."/>
            <person name="Cichocki N."/>
            <person name="Clum A."/>
            <person name="Culley D."/>
            <person name="Crous P.W."/>
            <person name="Fauchery L."/>
            <person name="Girlanda M."/>
            <person name="Hayes R.D."/>
            <person name="Keri Z."/>
            <person name="LaButti K."/>
            <person name="Lipzen A."/>
            <person name="Lombard V."/>
            <person name="Magnuson J."/>
            <person name="Maillard F."/>
            <person name="Murat C."/>
            <person name="Nolan M."/>
            <person name="Ohm R.A."/>
            <person name="Pangilinan J."/>
            <person name="Pereira M.F."/>
            <person name="Perotto S."/>
            <person name="Peter M."/>
            <person name="Pfister S."/>
            <person name="Riley R."/>
            <person name="Sitrit Y."/>
            <person name="Stielow J.B."/>
            <person name="Szollosi G."/>
            <person name="Zifcakova L."/>
            <person name="Stursova M."/>
            <person name="Spatafora J.W."/>
            <person name="Tedersoo L."/>
            <person name="Vaario L.M."/>
            <person name="Yamada A."/>
            <person name="Yan M."/>
            <person name="Wang P."/>
            <person name="Xu J."/>
            <person name="Bruns T."/>
            <person name="Baldrian P."/>
            <person name="Vilgalys R."/>
            <person name="Dunand C."/>
            <person name="Henrissat B."/>
            <person name="Grigoriev I.V."/>
            <person name="Hibbett D."/>
            <person name="Nagy L.G."/>
            <person name="Martin F.M."/>
        </authorList>
    </citation>
    <scope>NUCLEOTIDE SEQUENCE</scope>
    <source>
        <strain evidence="1">P2</strain>
    </source>
</reference>
<dbReference type="Proteomes" id="UP000886501">
    <property type="component" value="Unassembled WGS sequence"/>
</dbReference>
<evidence type="ECO:0000313" key="2">
    <source>
        <dbReference type="Proteomes" id="UP000886501"/>
    </source>
</evidence>
<evidence type="ECO:0000313" key="1">
    <source>
        <dbReference type="EMBL" id="KAF9650488.1"/>
    </source>
</evidence>
<reference evidence="1" key="1">
    <citation type="submission" date="2019-10" db="EMBL/GenBank/DDBJ databases">
        <authorList>
            <consortium name="DOE Joint Genome Institute"/>
            <person name="Kuo A."/>
            <person name="Miyauchi S."/>
            <person name="Kiss E."/>
            <person name="Drula E."/>
            <person name="Kohler A."/>
            <person name="Sanchez-Garcia M."/>
            <person name="Andreopoulos B."/>
            <person name="Barry K.W."/>
            <person name="Bonito G."/>
            <person name="Buee M."/>
            <person name="Carver A."/>
            <person name="Chen C."/>
            <person name="Cichocki N."/>
            <person name="Clum A."/>
            <person name="Culley D."/>
            <person name="Crous P.W."/>
            <person name="Fauchery L."/>
            <person name="Girlanda M."/>
            <person name="Hayes R."/>
            <person name="Keri Z."/>
            <person name="Labutti K."/>
            <person name="Lipzen A."/>
            <person name="Lombard V."/>
            <person name="Magnuson J."/>
            <person name="Maillard F."/>
            <person name="Morin E."/>
            <person name="Murat C."/>
            <person name="Nolan M."/>
            <person name="Ohm R."/>
            <person name="Pangilinan J."/>
            <person name="Pereira M."/>
            <person name="Perotto S."/>
            <person name="Peter M."/>
            <person name="Riley R."/>
            <person name="Sitrit Y."/>
            <person name="Stielow B."/>
            <person name="Szollosi G."/>
            <person name="Zifcakova L."/>
            <person name="Stursova M."/>
            <person name="Spatafora J.W."/>
            <person name="Tedersoo L."/>
            <person name="Vaario L.-M."/>
            <person name="Yamada A."/>
            <person name="Yan M."/>
            <person name="Wang P."/>
            <person name="Xu J."/>
            <person name="Bruns T."/>
            <person name="Baldrian P."/>
            <person name="Vilgalys R."/>
            <person name="Henrissat B."/>
            <person name="Grigoriev I.V."/>
            <person name="Hibbett D."/>
            <person name="Nagy L.G."/>
            <person name="Martin F.M."/>
        </authorList>
    </citation>
    <scope>NUCLEOTIDE SEQUENCE</scope>
    <source>
        <strain evidence="1">P2</strain>
    </source>
</reference>
<keyword evidence="2" id="KW-1185">Reference proteome</keyword>
<accession>A0ACB6ZM54</accession>
<gene>
    <name evidence="1" type="ORF">BDM02DRAFT_3127647</name>
</gene>
<comment type="caution">
    <text evidence="1">The sequence shown here is derived from an EMBL/GenBank/DDBJ whole genome shotgun (WGS) entry which is preliminary data.</text>
</comment>
<name>A0ACB6ZM54_THEGA</name>
<sequence length="407" mass="44669">MGLEGRASEPPEVLELAKDTKAGGPHMHARVPVGPLVLFENHDPTVWHQDCVIILVQPCVLRSVLWIPNVTRNTTNFQLLPAEASRRSWYLDWTRGDEQDLISRVRMTSFLVISCYFLFSSEIAPSLALGTSNGRERGIRPPDASVPFAPNPHGIQPIVKSTSVSPALSGPFSSVSLLWKIATPTPTNEGHRFTPLRIFEAYLGQCRPGWNMCTDTAFDQHSAKKIPAFGRPNSHPRPLADGWYTEQATEGEFGRGNLEDWKRSRCFLFQLGIGPEGSASRGKICGLGGSLVMVGGGEYPGRRGFQTPIMLLLSGSSFEGNKETHSLRLFLVPRAQAAGDTCMRRIIPGDLASALGNFVLARELEVVDRSEFVHEDGKERISLGVKTGASNAYTTTDKLVQELDLTM</sequence>
<protein>
    <submittedName>
        <fullName evidence="1">Uncharacterized protein</fullName>
    </submittedName>
</protein>
<organism evidence="1 2">
    <name type="scientific">Thelephora ganbajun</name>
    <name type="common">Ganba fungus</name>
    <dbReference type="NCBI Taxonomy" id="370292"/>
    <lineage>
        <taxon>Eukaryota</taxon>
        <taxon>Fungi</taxon>
        <taxon>Dikarya</taxon>
        <taxon>Basidiomycota</taxon>
        <taxon>Agaricomycotina</taxon>
        <taxon>Agaricomycetes</taxon>
        <taxon>Thelephorales</taxon>
        <taxon>Thelephoraceae</taxon>
        <taxon>Thelephora</taxon>
    </lineage>
</organism>